<feature type="compositionally biased region" description="Low complexity" evidence="1">
    <location>
        <begin position="1"/>
        <end position="23"/>
    </location>
</feature>
<feature type="compositionally biased region" description="Low complexity" evidence="1">
    <location>
        <begin position="51"/>
        <end position="62"/>
    </location>
</feature>
<keyword evidence="3" id="KW-1185">Reference proteome</keyword>
<feature type="region of interest" description="Disordered" evidence="1">
    <location>
        <begin position="1"/>
        <end position="88"/>
    </location>
</feature>
<name>A0A9P7N4D8_9HYPO</name>
<protein>
    <submittedName>
        <fullName evidence="2">Uncharacterized protein</fullName>
    </submittedName>
</protein>
<reference evidence="2" key="1">
    <citation type="journal article" date="2020" name="bioRxiv">
        <title>Whole genome comparisons of ergot fungi reveals the divergence and evolution of species within the genus Claviceps are the result of varying mechanisms driving genome evolution and host range expansion.</title>
        <authorList>
            <person name="Wyka S.A."/>
            <person name="Mondo S.J."/>
            <person name="Liu M."/>
            <person name="Dettman J."/>
            <person name="Nalam V."/>
            <person name="Broders K.D."/>
        </authorList>
    </citation>
    <scope>NUCLEOTIDE SEQUENCE</scope>
    <source>
        <strain evidence="2">CCC 602</strain>
    </source>
</reference>
<dbReference type="Proteomes" id="UP000748025">
    <property type="component" value="Unassembled WGS sequence"/>
</dbReference>
<dbReference type="OrthoDB" id="5194044at2759"/>
<comment type="caution">
    <text evidence="2">The sequence shown here is derived from an EMBL/GenBank/DDBJ whole genome shotgun (WGS) entry which is preliminary data.</text>
</comment>
<gene>
    <name evidence="2" type="ORF">E4U43_005506</name>
</gene>
<organism evidence="2 3">
    <name type="scientific">Claviceps pusilla</name>
    <dbReference type="NCBI Taxonomy" id="123648"/>
    <lineage>
        <taxon>Eukaryota</taxon>
        <taxon>Fungi</taxon>
        <taxon>Dikarya</taxon>
        <taxon>Ascomycota</taxon>
        <taxon>Pezizomycotina</taxon>
        <taxon>Sordariomycetes</taxon>
        <taxon>Hypocreomycetidae</taxon>
        <taxon>Hypocreales</taxon>
        <taxon>Clavicipitaceae</taxon>
        <taxon>Claviceps</taxon>
    </lineage>
</organism>
<sequence length="416" mass="45159">MLPAGSDLPKSSSSKPSGSTCKDSLSRQVRFDDKSKKHQASVSATSTEDVNSINNTTTTNDNNNDDDSNNNIFHSTQPDSHPQLGPNCLPYLNRPPTWFTAADPTRSVNSQPVFPTTASGAAPPPHHFPYPSINHHHHHHQQQQSHHFVQPAVPYIAPFQQQQQHQQRSIMGDYQNCAPPPTGVNFQPPVPDTTFGPIQHVYVPRFDGSLQVGASFPFVSTTTIAAAAACVAPLMTTISPGPAVGPLPVQNTYVVPQPSYVSMPASQPVMVNGQAYVPAVQGVPCQQPVMAATTPMMATAAVPGPPSMAVGGEAVHVGAPIPIIPGNATSSNVPDVSGLGKTPHEETLRQVEFAYNNRLFEPQEFKPADDDPSRFYYVREVDGNWTQRNRFTIDHMGGCRWYVTDEGWFYAVRLPD</sequence>
<evidence type="ECO:0000313" key="2">
    <source>
        <dbReference type="EMBL" id="KAG5986444.1"/>
    </source>
</evidence>
<dbReference type="EMBL" id="SRPW01003637">
    <property type="protein sequence ID" value="KAG5986444.1"/>
    <property type="molecule type" value="Genomic_DNA"/>
</dbReference>
<accession>A0A9P7N4D8</accession>
<evidence type="ECO:0000256" key="1">
    <source>
        <dbReference type="SAM" id="MobiDB-lite"/>
    </source>
</evidence>
<evidence type="ECO:0000313" key="3">
    <source>
        <dbReference type="Proteomes" id="UP000748025"/>
    </source>
</evidence>
<proteinExistence type="predicted"/>
<feature type="compositionally biased region" description="Polar residues" evidence="1">
    <location>
        <begin position="40"/>
        <end position="50"/>
    </location>
</feature>
<dbReference type="AlphaFoldDB" id="A0A9P7N4D8"/>